<dbReference type="PANTHER" id="PTHR38730:SF1">
    <property type="entry name" value="SLL7028 PROTEIN"/>
    <property type="match status" value="1"/>
</dbReference>
<feature type="domain" description="Putative metallopeptidase" evidence="2">
    <location>
        <begin position="160"/>
        <end position="221"/>
    </location>
</feature>
<dbReference type="PANTHER" id="PTHR38730">
    <property type="entry name" value="SLL7028 PROTEIN"/>
    <property type="match status" value="1"/>
</dbReference>
<evidence type="ECO:0000313" key="3">
    <source>
        <dbReference type="EMBL" id="MBB5082351.1"/>
    </source>
</evidence>
<dbReference type="Pfam" id="PF13203">
    <property type="entry name" value="DUF2201_N"/>
    <property type="match status" value="2"/>
</dbReference>
<dbReference type="Pfam" id="PF09967">
    <property type="entry name" value="DUF2201"/>
    <property type="match status" value="1"/>
</dbReference>
<evidence type="ECO:0000313" key="4">
    <source>
        <dbReference type="Proteomes" id="UP000568380"/>
    </source>
</evidence>
<feature type="domain" description="VWA-like" evidence="1">
    <location>
        <begin position="229"/>
        <end position="348"/>
    </location>
</feature>
<dbReference type="EMBL" id="JACHIN010000013">
    <property type="protein sequence ID" value="MBB5082351.1"/>
    <property type="molecule type" value="Genomic_DNA"/>
</dbReference>
<accession>A0A7W8A9X5</accession>
<comment type="caution">
    <text evidence="3">The sequence shown here is derived from an EMBL/GenBank/DDBJ whole genome shotgun (WGS) entry which is preliminary data.</text>
</comment>
<dbReference type="InterPro" id="IPR018698">
    <property type="entry name" value="VWA-like_dom"/>
</dbReference>
<organism evidence="3 4">
    <name type="scientific">Nonomuraea endophytica</name>
    <dbReference type="NCBI Taxonomy" id="714136"/>
    <lineage>
        <taxon>Bacteria</taxon>
        <taxon>Bacillati</taxon>
        <taxon>Actinomycetota</taxon>
        <taxon>Actinomycetes</taxon>
        <taxon>Streptosporangiales</taxon>
        <taxon>Streptosporangiaceae</taxon>
        <taxon>Nonomuraea</taxon>
    </lineage>
</organism>
<keyword evidence="4" id="KW-1185">Reference proteome</keyword>
<evidence type="ECO:0000259" key="2">
    <source>
        <dbReference type="Pfam" id="PF13203"/>
    </source>
</evidence>
<sequence length="350" mass="37309">MNVAAARLWAVTQAPYLASALFALRPIEHPDGPPGVSADADWNVHVSGDLPAEEAGWWLIHHVGHLLRDHPARARGESWPLASDAEVNDDLPPPPFPAVSPDTLGLPPGLLAERYLELVGLIDVPPELVACSAPPYTGPAVMTDVERSLLVRAVAADIDAHRGAAPGGWRRWAEEVLRPAVDWRALLATLVRHGLGRATGRVDYSYARPSRRSVPSVVLPSLVRPVPRVAVVVDTSGSVREEALRRVLGEVDGVLRAGAQVDVICCDAAAHPPQRVRRAQEVTLVGGGGTDLREGLKAAGALHPDLTVVLTDGDTPWPATRPRHPVVICLITPPDPAAVPAWAHVVRVES</sequence>
<name>A0A7W8A9X5_9ACTN</name>
<protein>
    <submittedName>
        <fullName evidence="3">Putative metal-dependent peptidase</fullName>
    </submittedName>
</protein>
<proteinExistence type="predicted"/>
<gene>
    <name evidence="3" type="ORF">HNR40_007846</name>
</gene>
<evidence type="ECO:0000259" key="1">
    <source>
        <dbReference type="Pfam" id="PF09967"/>
    </source>
</evidence>
<dbReference type="RefSeq" id="WP_184970500.1">
    <property type="nucleotide sequence ID" value="NZ_JACHIN010000013.1"/>
</dbReference>
<dbReference type="InterPro" id="IPR036465">
    <property type="entry name" value="vWFA_dom_sf"/>
</dbReference>
<dbReference type="SUPFAM" id="SSF53300">
    <property type="entry name" value="vWA-like"/>
    <property type="match status" value="1"/>
</dbReference>
<dbReference type="Proteomes" id="UP000568380">
    <property type="component" value="Unassembled WGS sequence"/>
</dbReference>
<dbReference type="InterPro" id="IPR025154">
    <property type="entry name" value="Put_metallopeptidase_dom"/>
</dbReference>
<feature type="domain" description="Putative metallopeptidase" evidence="2">
    <location>
        <begin position="4"/>
        <end position="92"/>
    </location>
</feature>
<reference evidence="3 4" key="1">
    <citation type="submission" date="2020-08" db="EMBL/GenBank/DDBJ databases">
        <title>Genomic Encyclopedia of Type Strains, Phase IV (KMG-IV): sequencing the most valuable type-strain genomes for metagenomic binning, comparative biology and taxonomic classification.</title>
        <authorList>
            <person name="Goeker M."/>
        </authorList>
    </citation>
    <scope>NUCLEOTIDE SEQUENCE [LARGE SCALE GENOMIC DNA]</scope>
    <source>
        <strain evidence="3 4">DSM 45385</strain>
    </source>
</reference>
<dbReference type="AlphaFoldDB" id="A0A7W8A9X5"/>